<organism evidence="1 2">
    <name type="scientific">Armillaria tabescens</name>
    <name type="common">Ringless honey mushroom</name>
    <name type="synonym">Agaricus tabescens</name>
    <dbReference type="NCBI Taxonomy" id="1929756"/>
    <lineage>
        <taxon>Eukaryota</taxon>
        <taxon>Fungi</taxon>
        <taxon>Dikarya</taxon>
        <taxon>Basidiomycota</taxon>
        <taxon>Agaricomycotina</taxon>
        <taxon>Agaricomycetes</taxon>
        <taxon>Agaricomycetidae</taxon>
        <taxon>Agaricales</taxon>
        <taxon>Marasmiineae</taxon>
        <taxon>Physalacriaceae</taxon>
        <taxon>Desarmillaria</taxon>
    </lineage>
</organism>
<reference evidence="1" key="1">
    <citation type="submission" date="2023-06" db="EMBL/GenBank/DDBJ databases">
        <authorList>
            <consortium name="Lawrence Berkeley National Laboratory"/>
            <person name="Ahrendt S."/>
            <person name="Sahu N."/>
            <person name="Indic B."/>
            <person name="Wong-Bajracharya J."/>
            <person name="Merenyi Z."/>
            <person name="Ke H.-M."/>
            <person name="Monk M."/>
            <person name="Kocsube S."/>
            <person name="Drula E."/>
            <person name="Lipzen A."/>
            <person name="Balint B."/>
            <person name="Henrissat B."/>
            <person name="Andreopoulos B."/>
            <person name="Martin F.M."/>
            <person name="Harder C.B."/>
            <person name="Rigling D."/>
            <person name="Ford K.L."/>
            <person name="Foster G.D."/>
            <person name="Pangilinan J."/>
            <person name="Papanicolaou A."/>
            <person name="Barry K."/>
            <person name="LaButti K."/>
            <person name="Viragh M."/>
            <person name="Koriabine M."/>
            <person name="Yan M."/>
            <person name="Riley R."/>
            <person name="Champramary S."/>
            <person name="Plett K.L."/>
            <person name="Tsai I.J."/>
            <person name="Slot J."/>
            <person name="Sipos G."/>
            <person name="Plett J."/>
            <person name="Nagy L.G."/>
            <person name="Grigoriev I.V."/>
        </authorList>
    </citation>
    <scope>NUCLEOTIDE SEQUENCE</scope>
    <source>
        <strain evidence="1">CCBAS 213</strain>
    </source>
</reference>
<dbReference type="AlphaFoldDB" id="A0AA39NI79"/>
<evidence type="ECO:0000313" key="2">
    <source>
        <dbReference type="Proteomes" id="UP001175211"/>
    </source>
</evidence>
<dbReference type="Proteomes" id="UP001175211">
    <property type="component" value="Unassembled WGS sequence"/>
</dbReference>
<dbReference type="RefSeq" id="XP_060336944.1">
    <property type="nucleotide sequence ID" value="XM_060480094.1"/>
</dbReference>
<gene>
    <name evidence="1" type="ORF">EV420DRAFT_1743952</name>
</gene>
<keyword evidence="2" id="KW-1185">Reference proteome</keyword>
<protein>
    <submittedName>
        <fullName evidence="1">Uncharacterized protein</fullName>
    </submittedName>
</protein>
<evidence type="ECO:0000313" key="1">
    <source>
        <dbReference type="EMBL" id="KAK0466117.1"/>
    </source>
</evidence>
<proteinExistence type="predicted"/>
<dbReference type="GeneID" id="85363642"/>
<name>A0AA39NI79_ARMTA</name>
<comment type="caution">
    <text evidence="1">The sequence shown here is derived from an EMBL/GenBank/DDBJ whole genome shotgun (WGS) entry which is preliminary data.</text>
</comment>
<sequence length="406" mass="46674">MITVSHDHVSLNMRHHCRDITVHPCRPLINADFMAAAALITWPDLNPIDIADDDDEEDEEDSQVTHLVVHGDYHNLDDDCPLHHLTSPLPSLHTLQLNSVAIKPPKNLEYNLDDLQRLCVWNSRASPQGLYLLVRSTTTLTHFAFGGEQSRVEEDSDASHDFAVPPPSFPPTLQYLHLNVCAIVSWEGNPLRNPLRPRMLSWLACLKGPIAIKVFECKVFTNDVRIPRKIISLGEATLTHQWGEGRRIRVAGYNDVGISRARIDDDAVLSWRECRCNGQNDFHHHRRNSGIGSAANRERVSGNERRDHFLSESVTLSSLSSQGFGRMIALREREREIEFWQGQLQDWMPTKHKSTGQIRHTEDYEVKHLEENRGRQVKICERETTHVQDREYRRDTMFSGIRKMQK</sequence>
<accession>A0AA39NI79</accession>
<dbReference type="EMBL" id="JAUEPS010000004">
    <property type="protein sequence ID" value="KAK0466117.1"/>
    <property type="molecule type" value="Genomic_DNA"/>
</dbReference>